<feature type="compositionally biased region" description="Basic and acidic residues" evidence="1">
    <location>
        <begin position="1"/>
        <end position="11"/>
    </location>
</feature>
<dbReference type="Proteomes" id="UP000183053">
    <property type="component" value="Unassembled WGS sequence"/>
</dbReference>
<feature type="region of interest" description="Disordered" evidence="1">
    <location>
        <begin position="1"/>
        <end position="60"/>
    </location>
</feature>
<name>A0A1H1AD72_9ACTN</name>
<sequence length="60" mass="6661">MSKHEKPRDETQPQAPEAWFDESAIEAAANPPQAPASWFGGTERAAADPRQAPEVWFPEQ</sequence>
<organism evidence="2 3">
    <name type="scientific">Tsukamurella pulmonis</name>
    <dbReference type="NCBI Taxonomy" id="47312"/>
    <lineage>
        <taxon>Bacteria</taxon>
        <taxon>Bacillati</taxon>
        <taxon>Actinomycetota</taxon>
        <taxon>Actinomycetes</taxon>
        <taxon>Mycobacteriales</taxon>
        <taxon>Tsukamurellaceae</taxon>
        <taxon>Tsukamurella</taxon>
    </lineage>
</organism>
<reference evidence="3" key="1">
    <citation type="submission" date="2016-10" db="EMBL/GenBank/DDBJ databases">
        <authorList>
            <person name="Varghese N."/>
            <person name="Submissions S."/>
        </authorList>
    </citation>
    <scope>NUCLEOTIDE SEQUENCE [LARGE SCALE GENOMIC DNA]</scope>
    <source>
        <strain evidence="3">DSM 44142</strain>
    </source>
</reference>
<dbReference type="STRING" id="47312.SAMN04489765_0170"/>
<accession>A0A1H1AD72</accession>
<keyword evidence="3" id="KW-1185">Reference proteome</keyword>
<dbReference type="RefSeq" id="WP_068565138.1">
    <property type="nucleotide sequence ID" value="NZ_FNLF01000002.1"/>
</dbReference>
<evidence type="ECO:0000313" key="3">
    <source>
        <dbReference type="Proteomes" id="UP000183053"/>
    </source>
</evidence>
<gene>
    <name evidence="2" type="ORF">SAMN04489765_0170</name>
</gene>
<dbReference type="AlphaFoldDB" id="A0A1H1AD72"/>
<evidence type="ECO:0000256" key="1">
    <source>
        <dbReference type="SAM" id="MobiDB-lite"/>
    </source>
</evidence>
<protein>
    <submittedName>
        <fullName evidence="2">Uncharacterized protein</fullName>
    </submittedName>
</protein>
<evidence type="ECO:0000313" key="2">
    <source>
        <dbReference type="EMBL" id="SDQ37665.1"/>
    </source>
</evidence>
<proteinExistence type="predicted"/>
<dbReference type="EMBL" id="FNLF01000002">
    <property type="protein sequence ID" value="SDQ37665.1"/>
    <property type="molecule type" value="Genomic_DNA"/>
</dbReference>